<dbReference type="KEGG" id="bsed:DN745_12085"/>
<dbReference type="OrthoDB" id="6194521at2"/>
<sequence>MAKLLTITQGDITIIPMENGALVNPSNTGMILGRGVSAQITRRAGPFIQQALHMKRSTLRNNRLEPGHTVESEAGQLPVKYLIHASILGAKKVNRRLISNCILSAYDRANQLELNTIAFPALGTMIAGFPLDEFLKVFWKITNEELPSSEHLDQVILCLSNNEDFETCADFLEENFDTLNENIEADFRPDGVVPGML</sequence>
<dbReference type="RefSeq" id="WP_111335186.1">
    <property type="nucleotide sequence ID" value="NZ_CP030032.1"/>
</dbReference>
<name>A0A2Z4FM32_9DELT</name>
<accession>A0A2Z4FM32</accession>
<dbReference type="PROSITE" id="PS51154">
    <property type="entry name" value="MACRO"/>
    <property type="match status" value="1"/>
</dbReference>
<dbReference type="Proteomes" id="UP000249799">
    <property type="component" value="Chromosome"/>
</dbReference>
<organism evidence="1 2">
    <name type="scientific">Bradymonas sediminis</name>
    <dbReference type="NCBI Taxonomy" id="1548548"/>
    <lineage>
        <taxon>Bacteria</taxon>
        <taxon>Deltaproteobacteria</taxon>
        <taxon>Bradymonadales</taxon>
        <taxon>Bradymonadaceae</taxon>
        <taxon>Bradymonas</taxon>
    </lineage>
</organism>
<dbReference type="InterPro" id="IPR043472">
    <property type="entry name" value="Macro_dom-like"/>
</dbReference>
<dbReference type="AlphaFoldDB" id="A0A2Z4FM32"/>
<reference evidence="1 2" key="1">
    <citation type="submission" date="2018-06" db="EMBL/GenBank/DDBJ databases">
        <title>Lujinxingia sediminis gen. nov. sp. nov., a new facultative anaerobic member of the class Deltaproteobacteria, and proposal of Lujinxingaceae fam. nov.</title>
        <authorList>
            <person name="Guo L.-Y."/>
            <person name="Li C.-M."/>
            <person name="Wang S."/>
            <person name="Du Z.-J."/>
        </authorList>
    </citation>
    <scope>NUCLEOTIDE SEQUENCE [LARGE SCALE GENOMIC DNA]</scope>
    <source>
        <strain evidence="1 2">FA350</strain>
    </source>
</reference>
<dbReference type="SUPFAM" id="SSF52949">
    <property type="entry name" value="Macro domain-like"/>
    <property type="match status" value="1"/>
</dbReference>
<dbReference type="InterPro" id="IPR002589">
    <property type="entry name" value="Macro_dom"/>
</dbReference>
<dbReference type="PANTHER" id="PTHR11106">
    <property type="entry name" value="GANGLIOSIDE INDUCED DIFFERENTIATION ASSOCIATED PROTEIN 2-RELATED"/>
    <property type="match status" value="1"/>
</dbReference>
<evidence type="ECO:0000313" key="1">
    <source>
        <dbReference type="EMBL" id="AWV90039.1"/>
    </source>
</evidence>
<evidence type="ECO:0000313" key="2">
    <source>
        <dbReference type="Proteomes" id="UP000249799"/>
    </source>
</evidence>
<proteinExistence type="predicted"/>
<dbReference type="Pfam" id="PF01661">
    <property type="entry name" value="Macro"/>
    <property type="match status" value="1"/>
</dbReference>
<dbReference type="EMBL" id="CP030032">
    <property type="protein sequence ID" value="AWV90039.1"/>
    <property type="molecule type" value="Genomic_DNA"/>
</dbReference>
<dbReference type="Gene3D" id="3.40.220.10">
    <property type="entry name" value="Leucine Aminopeptidase, subunit E, domain 1"/>
    <property type="match status" value="1"/>
</dbReference>
<keyword evidence="2" id="KW-1185">Reference proteome</keyword>
<dbReference type="SMART" id="SM00506">
    <property type="entry name" value="A1pp"/>
    <property type="match status" value="1"/>
</dbReference>
<gene>
    <name evidence="1" type="ORF">DN745_12085</name>
</gene>
<protein>
    <submittedName>
        <fullName evidence="1">Uncharacterized protein</fullName>
    </submittedName>
</protein>